<organism evidence="2 3">
    <name type="scientific">Colletotrichum sojae</name>
    <dbReference type="NCBI Taxonomy" id="2175907"/>
    <lineage>
        <taxon>Eukaryota</taxon>
        <taxon>Fungi</taxon>
        <taxon>Dikarya</taxon>
        <taxon>Ascomycota</taxon>
        <taxon>Pezizomycotina</taxon>
        <taxon>Sordariomycetes</taxon>
        <taxon>Hypocreomycetidae</taxon>
        <taxon>Glomerellales</taxon>
        <taxon>Glomerellaceae</taxon>
        <taxon>Colletotrichum</taxon>
        <taxon>Colletotrichum orchidearum species complex</taxon>
    </lineage>
</organism>
<accession>A0A8H6JSM3</accession>
<feature type="region of interest" description="Disordered" evidence="1">
    <location>
        <begin position="1"/>
        <end position="25"/>
    </location>
</feature>
<name>A0A8H6JSM3_9PEZI</name>
<keyword evidence="3" id="KW-1185">Reference proteome</keyword>
<feature type="compositionally biased region" description="Polar residues" evidence="1">
    <location>
        <begin position="1"/>
        <end position="23"/>
    </location>
</feature>
<gene>
    <name evidence="2" type="ORF">CSOJ01_02080</name>
</gene>
<evidence type="ECO:0000313" key="2">
    <source>
        <dbReference type="EMBL" id="KAF6817943.1"/>
    </source>
</evidence>
<sequence>MSQGSAPSAATTSNGRPFSSPASSPMLARYLASPSELPDRLVYIAETSPSTSQITASRLAQTQQGAAAWDARWSRAAAGQST</sequence>
<dbReference type="Proteomes" id="UP000652219">
    <property type="component" value="Unassembled WGS sequence"/>
</dbReference>
<comment type="caution">
    <text evidence="2">The sequence shown here is derived from an EMBL/GenBank/DDBJ whole genome shotgun (WGS) entry which is preliminary data.</text>
</comment>
<evidence type="ECO:0000313" key="3">
    <source>
        <dbReference type="Proteomes" id="UP000652219"/>
    </source>
</evidence>
<dbReference type="EMBL" id="WIGN01000018">
    <property type="protein sequence ID" value="KAF6817943.1"/>
    <property type="molecule type" value="Genomic_DNA"/>
</dbReference>
<evidence type="ECO:0000256" key="1">
    <source>
        <dbReference type="SAM" id="MobiDB-lite"/>
    </source>
</evidence>
<dbReference type="AlphaFoldDB" id="A0A8H6JSM3"/>
<protein>
    <submittedName>
        <fullName evidence="2">Uncharacterized protein</fullName>
    </submittedName>
</protein>
<reference evidence="2 3" key="1">
    <citation type="journal article" date="2020" name="Phytopathology">
        <title>Genome Sequence Resources of Colletotrichum truncatum, C. plurivorum, C. musicola, and C. sojae: Four Species Pathogenic to Soybean (Glycine max).</title>
        <authorList>
            <person name="Rogerio F."/>
            <person name="Boufleur T.R."/>
            <person name="Ciampi-Guillardi M."/>
            <person name="Sukno S.A."/>
            <person name="Thon M.R."/>
            <person name="Massola Junior N.S."/>
            <person name="Baroncelli R."/>
        </authorList>
    </citation>
    <scope>NUCLEOTIDE SEQUENCE [LARGE SCALE GENOMIC DNA]</scope>
    <source>
        <strain evidence="2 3">LFN0009</strain>
    </source>
</reference>
<proteinExistence type="predicted"/>